<dbReference type="InterPro" id="IPR022311">
    <property type="entry name" value="PolX-like"/>
</dbReference>
<reference evidence="25 26" key="1">
    <citation type="submission" date="2016-10" db="EMBL/GenBank/DDBJ databases">
        <authorList>
            <person name="de Groot N.N."/>
        </authorList>
    </citation>
    <scope>NUCLEOTIDE SEQUENCE [LARGE SCALE GENOMIC DNA]</scope>
    <source>
        <strain evidence="25 26">DSM 22489</strain>
    </source>
</reference>
<dbReference type="Pfam" id="PF14791">
    <property type="entry name" value="DNA_pol_B_thumb"/>
    <property type="match status" value="1"/>
</dbReference>
<protein>
    <recommendedName>
        <fullName evidence="5">DNA polymerase beta</fullName>
        <ecNumber evidence="3">2.7.7.7</ecNumber>
        <ecNumber evidence="4">4.2.99.18</ecNumber>
    </recommendedName>
    <alternativeName>
        <fullName evidence="16">5'-deoxyribose-phosphate lyase</fullName>
    </alternativeName>
    <alternativeName>
        <fullName evidence="17">AP lyase</fullName>
    </alternativeName>
</protein>
<evidence type="ECO:0000256" key="13">
    <source>
        <dbReference type="ARBA" id="ARBA00022932"/>
    </source>
</evidence>
<evidence type="ECO:0000259" key="22">
    <source>
        <dbReference type="SMART" id="SM00278"/>
    </source>
</evidence>
<dbReference type="PANTHER" id="PTHR36928">
    <property type="entry name" value="PHOSPHATASE YCDX-RELATED"/>
    <property type="match status" value="1"/>
</dbReference>
<dbReference type="InterPro" id="IPR043519">
    <property type="entry name" value="NT_sf"/>
</dbReference>
<keyword evidence="9" id="KW-0548">Nucleotidyltransferase</keyword>
<dbReference type="Pfam" id="PF14716">
    <property type="entry name" value="HHH_8"/>
    <property type="match status" value="1"/>
</dbReference>
<dbReference type="InterPro" id="IPR002008">
    <property type="entry name" value="DNA_pol_X_beta-like"/>
</dbReference>
<sequence>MDNITLARLLDETAALLEIDAADPFRIRSYRRAAETIEQQTTPLSSLISLDGDTKGLLAIPGIGKGIAGTIKDLVTTGTTGLREELLARYKPTMLELLKLPGMGPKTVALVHSALQVSNVDELEDAAKRGALLELPRMGQKFTDKLLKGIEDYRRNASRFRVDVARENALRVSELIRQFPGIDTITPAGSLRRGKESVGDLDLLVTGPACEPEVVAAAVEHVATLPLIDKLLARGQNKVSFNLRNGLQVDVRLLPRASFGAALQYFTGSKHHNVTLRQRAIKRGLTLSEYALLRLADNTIVAAASEEEIYQALDLDYIPPELRENNGEIEAAEKHTLPRLITRNDLRGDLHMHTTESDGADSIRAMAEAAIARGLEYIAITDHSKALAMTNGMDDKRALLHAARIREESLRLAEEFADGRGPQWARYQQRLEAGEPETANPKPTVPFRILAGVEVDILLDGALDLEDDTLAQLDIVIASVHSGFNQTEAECTARVLRATENPYVHILGHPTGRKVLQREPYKVNLVEILPLAAKLGVAVEHNAHPARADLSDVHLRRAKELGCRIIINTDSHATDQLDLIDYGIMQCRRAWLTAEDLINTKPVDQFLATLRPRP</sequence>
<dbReference type="Gene3D" id="1.10.150.110">
    <property type="entry name" value="DNA polymerase beta, N-terminal domain-like"/>
    <property type="match status" value="1"/>
</dbReference>
<organism evidence="25 26">
    <name type="scientific">Bryocella elongata</name>
    <dbReference type="NCBI Taxonomy" id="863522"/>
    <lineage>
        <taxon>Bacteria</taxon>
        <taxon>Pseudomonadati</taxon>
        <taxon>Acidobacteriota</taxon>
        <taxon>Terriglobia</taxon>
        <taxon>Terriglobales</taxon>
        <taxon>Acidobacteriaceae</taxon>
        <taxon>Bryocella</taxon>
    </lineage>
</organism>
<evidence type="ECO:0000256" key="1">
    <source>
        <dbReference type="ARBA" id="ARBA00001946"/>
    </source>
</evidence>
<keyword evidence="6" id="KW-0488">Methylation</keyword>
<dbReference type="Gene3D" id="3.30.460.10">
    <property type="entry name" value="Beta Polymerase, domain 2"/>
    <property type="match status" value="1"/>
</dbReference>
<evidence type="ECO:0000256" key="14">
    <source>
        <dbReference type="ARBA" id="ARBA00023053"/>
    </source>
</evidence>
<dbReference type="Pfam" id="PF14520">
    <property type="entry name" value="HHH_5"/>
    <property type="match status" value="1"/>
</dbReference>
<evidence type="ECO:0000256" key="18">
    <source>
        <dbReference type="ARBA" id="ARBA00044632"/>
    </source>
</evidence>
<dbReference type="AlphaFoldDB" id="A0A1H5ZNP9"/>
<name>A0A1H5ZNP9_9BACT</name>
<keyword evidence="12" id="KW-0832">Ubl conjugation</keyword>
<evidence type="ECO:0000256" key="7">
    <source>
        <dbReference type="ARBA" id="ARBA00022634"/>
    </source>
</evidence>
<evidence type="ECO:0000256" key="20">
    <source>
        <dbReference type="ARBA" id="ARBA00045548"/>
    </source>
</evidence>
<dbReference type="SMART" id="SM00481">
    <property type="entry name" value="POLIIIAc"/>
    <property type="match status" value="1"/>
</dbReference>
<evidence type="ECO:0000256" key="15">
    <source>
        <dbReference type="ARBA" id="ARBA00023204"/>
    </source>
</evidence>
<feature type="domain" description="Helix-hairpin-helix DNA-binding motif class 1" evidence="22">
    <location>
        <begin position="95"/>
        <end position="114"/>
    </location>
</feature>
<dbReference type="SUPFAM" id="SSF81301">
    <property type="entry name" value="Nucleotidyltransferase"/>
    <property type="match status" value="1"/>
</dbReference>
<keyword evidence="14" id="KW-0915">Sodium</keyword>
<evidence type="ECO:0000256" key="9">
    <source>
        <dbReference type="ARBA" id="ARBA00022695"/>
    </source>
</evidence>
<dbReference type="SUPFAM" id="SSF47802">
    <property type="entry name" value="DNA polymerase beta, N-terminal domain-like"/>
    <property type="match status" value="1"/>
</dbReference>
<dbReference type="CDD" id="cd07436">
    <property type="entry name" value="PHP_PolX"/>
    <property type="match status" value="1"/>
</dbReference>
<evidence type="ECO:0000256" key="3">
    <source>
        <dbReference type="ARBA" id="ARBA00012417"/>
    </source>
</evidence>
<dbReference type="GO" id="GO:0140078">
    <property type="term" value="F:class I DNA-(apurinic or apyrimidinic site) endonuclease activity"/>
    <property type="evidence" value="ECO:0007669"/>
    <property type="project" value="UniProtKB-EC"/>
</dbReference>
<comment type="cofactor">
    <cofactor evidence="1">
        <name>Mg(2+)</name>
        <dbReference type="ChEBI" id="CHEBI:18420"/>
    </cofactor>
</comment>
<evidence type="ECO:0000256" key="12">
    <source>
        <dbReference type="ARBA" id="ARBA00022843"/>
    </source>
</evidence>
<dbReference type="InterPro" id="IPR027421">
    <property type="entry name" value="DNA_pol_lamdba_lyase_dom_sf"/>
</dbReference>
<dbReference type="InterPro" id="IPR029398">
    <property type="entry name" value="PolB_thumb"/>
</dbReference>
<dbReference type="Gene3D" id="1.10.150.20">
    <property type="entry name" value="5' to 3' exonuclease, C-terminal subdomain"/>
    <property type="match status" value="1"/>
</dbReference>
<keyword evidence="15" id="KW-0234">DNA repair</keyword>
<dbReference type="SMART" id="SM00483">
    <property type="entry name" value="POLXc"/>
    <property type="match status" value="1"/>
</dbReference>
<feature type="domain" description="DNA-directed DNA polymerase X" evidence="24">
    <location>
        <begin position="1"/>
        <end position="324"/>
    </location>
</feature>
<dbReference type="EC" id="2.7.7.7" evidence="3"/>
<keyword evidence="8" id="KW-0808">Transferase</keyword>
<evidence type="ECO:0000256" key="11">
    <source>
        <dbReference type="ARBA" id="ARBA00022763"/>
    </source>
</evidence>
<dbReference type="PIRSF" id="PIRSF005047">
    <property type="entry name" value="UCP005047_YshC"/>
    <property type="match status" value="1"/>
</dbReference>
<dbReference type="PRINTS" id="PR00869">
    <property type="entry name" value="DNAPOLX"/>
</dbReference>
<dbReference type="SMART" id="SM00278">
    <property type="entry name" value="HhH1"/>
    <property type="match status" value="3"/>
</dbReference>
<dbReference type="InterPro" id="IPR047967">
    <property type="entry name" value="PolX_PHP"/>
</dbReference>
<comment type="subcellular location">
    <subcellularLocation>
        <location evidence="2">Cytoplasm</location>
    </subcellularLocation>
</comment>
<dbReference type="InterPro" id="IPR003141">
    <property type="entry name" value="Pol/His_phosphatase_N"/>
</dbReference>
<dbReference type="SUPFAM" id="SSF89550">
    <property type="entry name" value="PHP domain-like"/>
    <property type="match status" value="1"/>
</dbReference>
<evidence type="ECO:0000256" key="4">
    <source>
        <dbReference type="ARBA" id="ARBA00012720"/>
    </source>
</evidence>
<evidence type="ECO:0000256" key="17">
    <source>
        <dbReference type="ARBA" id="ARBA00035726"/>
    </source>
</evidence>
<dbReference type="GO" id="GO:0003677">
    <property type="term" value="F:DNA binding"/>
    <property type="evidence" value="ECO:0007669"/>
    <property type="project" value="InterPro"/>
</dbReference>
<keyword evidence="10" id="KW-0235">DNA replication</keyword>
<dbReference type="OrthoDB" id="9808747at2"/>
<dbReference type="PRINTS" id="PR00870">
    <property type="entry name" value="DNAPOLXBETA"/>
</dbReference>
<dbReference type="EC" id="4.2.99.18" evidence="4"/>
<dbReference type="GO" id="GO:0042578">
    <property type="term" value="F:phosphoric ester hydrolase activity"/>
    <property type="evidence" value="ECO:0007669"/>
    <property type="project" value="TreeGrafter"/>
</dbReference>
<dbReference type="EMBL" id="FNVA01000004">
    <property type="protein sequence ID" value="SEG37634.1"/>
    <property type="molecule type" value="Genomic_DNA"/>
</dbReference>
<evidence type="ECO:0000256" key="6">
    <source>
        <dbReference type="ARBA" id="ARBA00022481"/>
    </source>
</evidence>
<evidence type="ECO:0000259" key="24">
    <source>
        <dbReference type="SMART" id="SM00483"/>
    </source>
</evidence>
<gene>
    <name evidence="25" type="ORF">SAMN05421819_2764</name>
</gene>
<dbReference type="GO" id="GO:0003887">
    <property type="term" value="F:DNA-directed DNA polymerase activity"/>
    <property type="evidence" value="ECO:0007669"/>
    <property type="project" value="UniProtKB-KW"/>
</dbReference>
<dbReference type="InterPro" id="IPR050243">
    <property type="entry name" value="PHP_phosphatase"/>
</dbReference>
<evidence type="ECO:0000256" key="16">
    <source>
        <dbReference type="ARBA" id="ARBA00035717"/>
    </source>
</evidence>
<evidence type="ECO:0000256" key="19">
    <source>
        <dbReference type="ARBA" id="ARBA00044678"/>
    </source>
</evidence>
<comment type="catalytic activity">
    <reaction evidence="21">
        <text>DNA(n) + a 2'-deoxyribonucleoside 5'-triphosphate = DNA(n+1) + diphosphate</text>
        <dbReference type="Rhea" id="RHEA:22508"/>
        <dbReference type="Rhea" id="RHEA-COMP:17339"/>
        <dbReference type="Rhea" id="RHEA-COMP:17340"/>
        <dbReference type="ChEBI" id="CHEBI:33019"/>
        <dbReference type="ChEBI" id="CHEBI:61560"/>
        <dbReference type="ChEBI" id="CHEBI:173112"/>
        <dbReference type="EC" id="2.7.7.7"/>
    </reaction>
</comment>
<keyword evidence="26" id="KW-1185">Reference proteome</keyword>
<evidence type="ECO:0000256" key="5">
    <source>
        <dbReference type="ARBA" id="ARBA00020020"/>
    </source>
</evidence>
<dbReference type="InterPro" id="IPR037160">
    <property type="entry name" value="DNA_Pol_thumb_sf"/>
</dbReference>
<keyword evidence="11" id="KW-0227">DNA damage</keyword>
<dbReference type="GO" id="GO:0008270">
    <property type="term" value="F:zinc ion binding"/>
    <property type="evidence" value="ECO:0007669"/>
    <property type="project" value="TreeGrafter"/>
</dbReference>
<evidence type="ECO:0000256" key="2">
    <source>
        <dbReference type="ARBA" id="ARBA00004496"/>
    </source>
</evidence>
<feature type="domain" description="Helix-hairpin-helix DNA-binding motif class 1" evidence="22">
    <location>
        <begin position="55"/>
        <end position="74"/>
    </location>
</feature>
<feature type="domain" description="Polymerase/histidinol phosphatase N-terminal" evidence="23">
    <location>
        <begin position="348"/>
        <end position="459"/>
    </location>
</feature>
<comment type="function">
    <text evidence="20">Repair polymerase that plays a key role in base-excision repair. During this process, the damaged base is excised by specific DNA glycosylases, the DNA backbone is nicked at the abasic site by an apurinic/apyrimidic (AP) endonuclease, and POLB removes 5'-deoxyribose-phosphate from the preincised AP site acting as a 5'-deoxyribose-phosphate lyase (5'-dRP lyase); through its DNA polymerase activity, it adds one nucleotide to the 3' end of the arising single-nucleotide gap. Conducts 'gap-filling' DNA synthesis in a stepwise distributive fashion rather than in a processive fashion as for other DNA polymerases. It is also able to cleave sugar-phosphate bonds 3' to an intact AP site, acting as an AP lyase.</text>
</comment>
<keyword evidence="7" id="KW-0237">DNA synthesis</keyword>
<dbReference type="GO" id="GO:0006281">
    <property type="term" value="P:DNA repair"/>
    <property type="evidence" value="ECO:0007669"/>
    <property type="project" value="UniProtKB-KW"/>
</dbReference>
<dbReference type="InterPro" id="IPR002054">
    <property type="entry name" value="DNA-dir_DNA_pol_X"/>
</dbReference>
<dbReference type="GO" id="GO:0005829">
    <property type="term" value="C:cytosol"/>
    <property type="evidence" value="ECO:0007669"/>
    <property type="project" value="TreeGrafter"/>
</dbReference>
<evidence type="ECO:0000256" key="8">
    <source>
        <dbReference type="ARBA" id="ARBA00022679"/>
    </source>
</evidence>
<evidence type="ECO:0000313" key="25">
    <source>
        <dbReference type="EMBL" id="SEG37634.1"/>
    </source>
</evidence>
<dbReference type="PANTHER" id="PTHR36928:SF1">
    <property type="entry name" value="PHOSPHATASE YCDX-RELATED"/>
    <property type="match status" value="1"/>
</dbReference>
<dbReference type="Gene3D" id="3.20.20.140">
    <property type="entry name" value="Metal-dependent hydrolases"/>
    <property type="match status" value="1"/>
</dbReference>
<dbReference type="Gene3D" id="3.30.210.10">
    <property type="entry name" value="DNA polymerase, thumb domain"/>
    <property type="match status" value="1"/>
</dbReference>
<evidence type="ECO:0000259" key="23">
    <source>
        <dbReference type="SMART" id="SM00481"/>
    </source>
</evidence>
<evidence type="ECO:0000256" key="21">
    <source>
        <dbReference type="ARBA" id="ARBA00049244"/>
    </source>
</evidence>
<dbReference type="InterPro" id="IPR016195">
    <property type="entry name" value="Pol/histidinol_Pase-like"/>
</dbReference>
<dbReference type="InterPro" id="IPR003583">
    <property type="entry name" value="Hlx-hairpin-Hlx_DNA-bd_motif"/>
</dbReference>
<comment type="catalytic activity">
    <reaction evidence="18">
        <text>2'-deoxyribonucleotide-(2'-deoxyribose 5'-phosphate)-2'-deoxyribonucleotide-DNA = a 3'-end 2'-deoxyribonucleotide-(2,3-dehydro-2,3-deoxyribose 5'-phosphate)-DNA + a 5'-end 5'-phospho-2'-deoxyribonucleoside-DNA + H(+)</text>
        <dbReference type="Rhea" id="RHEA:66592"/>
        <dbReference type="Rhea" id="RHEA-COMP:13180"/>
        <dbReference type="Rhea" id="RHEA-COMP:16897"/>
        <dbReference type="Rhea" id="RHEA-COMP:17067"/>
        <dbReference type="ChEBI" id="CHEBI:15378"/>
        <dbReference type="ChEBI" id="CHEBI:136412"/>
        <dbReference type="ChEBI" id="CHEBI:157695"/>
        <dbReference type="ChEBI" id="CHEBI:167181"/>
        <dbReference type="EC" id="4.2.99.18"/>
    </reaction>
</comment>
<accession>A0A1H5ZNP9</accession>
<dbReference type="Proteomes" id="UP000236728">
    <property type="component" value="Unassembled WGS sequence"/>
</dbReference>
<dbReference type="InterPro" id="IPR022312">
    <property type="entry name" value="DNA_pol_X"/>
</dbReference>
<proteinExistence type="predicted"/>
<feature type="domain" description="Helix-hairpin-helix DNA-binding motif class 1" evidence="22">
    <location>
        <begin position="130"/>
        <end position="149"/>
    </location>
</feature>
<evidence type="ECO:0000256" key="10">
    <source>
        <dbReference type="ARBA" id="ARBA00022705"/>
    </source>
</evidence>
<dbReference type="RefSeq" id="WP_103933626.1">
    <property type="nucleotide sequence ID" value="NZ_FNVA01000004.1"/>
</dbReference>
<comment type="catalytic activity">
    <reaction evidence="19">
        <text>a 5'-end 2'-deoxyribose-2'-deoxyribonucleotide-DNA = (2E,4S)-4-hydroxypenten-2-al-5-phosphate + a 5'-end 5'-phospho-2'-deoxyribonucleoside-DNA + H(+)</text>
        <dbReference type="Rhea" id="RHEA:76255"/>
        <dbReference type="Rhea" id="RHEA-COMP:13180"/>
        <dbReference type="Rhea" id="RHEA-COMP:18657"/>
        <dbReference type="ChEBI" id="CHEBI:15378"/>
        <dbReference type="ChEBI" id="CHEBI:136412"/>
        <dbReference type="ChEBI" id="CHEBI:195194"/>
        <dbReference type="ChEBI" id="CHEBI:195195"/>
    </reaction>
</comment>
<dbReference type="InterPro" id="IPR004013">
    <property type="entry name" value="PHP_dom"/>
</dbReference>
<dbReference type="InterPro" id="IPR010996">
    <property type="entry name" value="HHH_MUS81"/>
</dbReference>
<dbReference type="Pfam" id="PF02811">
    <property type="entry name" value="PHP"/>
    <property type="match status" value="1"/>
</dbReference>
<keyword evidence="13" id="KW-0239">DNA-directed DNA polymerase</keyword>
<evidence type="ECO:0000313" key="26">
    <source>
        <dbReference type="Proteomes" id="UP000236728"/>
    </source>
</evidence>
<dbReference type="CDD" id="cd00141">
    <property type="entry name" value="NT_POLXc"/>
    <property type="match status" value="1"/>
</dbReference>